<feature type="transmembrane region" description="Helical" evidence="1">
    <location>
        <begin position="6"/>
        <end position="26"/>
    </location>
</feature>
<dbReference type="AlphaFoldDB" id="A0AAP2G9P6"/>
<accession>A0AAP2G9P6</accession>
<name>A0AAP2G9P6_9RHOB</name>
<keyword evidence="1" id="KW-1133">Transmembrane helix</keyword>
<evidence type="ECO:0000313" key="3">
    <source>
        <dbReference type="Proteomes" id="UP001315686"/>
    </source>
</evidence>
<proteinExistence type="predicted"/>
<reference evidence="2 3" key="1">
    <citation type="journal article" date="2021" name="Arch. Microbiol.">
        <title>Harenicola maris gen. nov., sp. nov. isolated from the Sea of Japan shallow sediments.</title>
        <authorList>
            <person name="Romanenko L.A."/>
            <person name="Kurilenko V.V."/>
            <person name="Chernysheva N.Y."/>
            <person name="Tekutyeva L.A."/>
            <person name="Velansky P.V."/>
            <person name="Svetashev V.I."/>
            <person name="Isaeva M.P."/>
        </authorList>
    </citation>
    <scope>NUCLEOTIDE SEQUENCE [LARGE SCALE GENOMIC DNA]</scope>
    <source>
        <strain evidence="2 3">KMM 3653</strain>
    </source>
</reference>
<sequence length="74" mass="7862">MNPDLIFVIGCIVGLLSIPSLIGAFSESRTPRAAAILIMIAAGLIAVAILQKPTGYSIATIPEVFTRVFSDIFR</sequence>
<evidence type="ECO:0000313" key="2">
    <source>
        <dbReference type="EMBL" id="MBT0959262.1"/>
    </source>
</evidence>
<comment type="caution">
    <text evidence="2">The sequence shown here is derived from an EMBL/GenBank/DDBJ whole genome shotgun (WGS) entry which is preliminary data.</text>
</comment>
<keyword evidence="3" id="KW-1185">Reference proteome</keyword>
<keyword evidence="1" id="KW-0472">Membrane</keyword>
<evidence type="ECO:0008006" key="4">
    <source>
        <dbReference type="Google" id="ProtNLM"/>
    </source>
</evidence>
<organism evidence="2 3">
    <name type="scientific">Harenicola maris</name>
    <dbReference type="NCBI Taxonomy" id="2841044"/>
    <lineage>
        <taxon>Bacteria</taxon>
        <taxon>Pseudomonadati</taxon>
        <taxon>Pseudomonadota</taxon>
        <taxon>Alphaproteobacteria</taxon>
        <taxon>Rhodobacterales</taxon>
        <taxon>Paracoccaceae</taxon>
        <taxon>Harenicola</taxon>
    </lineage>
</organism>
<dbReference type="EMBL" id="JADQAZ010000004">
    <property type="protein sequence ID" value="MBT0959262.1"/>
    <property type="molecule type" value="Genomic_DNA"/>
</dbReference>
<keyword evidence="1" id="KW-0812">Transmembrane</keyword>
<evidence type="ECO:0000256" key="1">
    <source>
        <dbReference type="SAM" id="Phobius"/>
    </source>
</evidence>
<dbReference type="Proteomes" id="UP001315686">
    <property type="component" value="Unassembled WGS sequence"/>
</dbReference>
<gene>
    <name evidence="2" type="ORF">IV417_17880</name>
</gene>
<protein>
    <recommendedName>
        <fullName evidence="4">50S ribosomal protein L35</fullName>
    </recommendedName>
</protein>
<feature type="transmembrane region" description="Helical" evidence="1">
    <location>
        <begin position="33"/>
        <end position="50"/>
    </location>
</feature>